<evidence type="ECO:0000313" key="2">
    <source>
        <dbReference type="Proteomes" id="UP001320706"/>
    </source>
</evidence>
<evidence type="ECO:0000313" key="1">
    <source>
        <dbReference type="EMBL" id="KAK8201924.1"/>
    </source>
</evidence>
<proteinExistence type="predicted"/>
<comment type="caution">
    <text evidence="1">The sequence shown here is derived from an EMBL/GenBank/DDBJ whole genome shotgun (WGS) entry which is preliminary data.</text>
</comment>
<protein>
    <submittedName>
        <fullName evidence="1">Uncharacterized protein</fullName>
    </submittedName>
</protein>
<organism evidence="1 2">
    <name type="scientific">Zalaria obscura</name>
    <dbReference type="NCBI Taxonomy" id="2024903"/>
    <lineage>
        <taxon>Eukaryota</taxon>
        <taxon>Fungi</taxon>
        <taxon>Dikarya</taxon>
        <taxon>Ascomycota</taxon>
        <taxon>Pezizomycotina</taxon>
        <taxon>Dothideomycetes</taxon>
        <taxon>Dothideomycetidae</taxon>
        <taxon>Dothideales</taxon>
        <taxon>Zalariaceae</taxon>
        <taxon>Zalaria</taxon>
    </lineage>
</organism>
<dbReference type="EMBL" id="JAMKPW020000033">
    <property type="protein sequence ID" value="KAK8201924.1"/>
    <property type="molecule type" value="Genomic_DNA"/>
</dbReference>
<accession>A0ACC3S805</accession>
<keyword evidence="2" id="KW-1185">Reference proteome</keyword>
<dbReference type="Proteomes" id="UP001320706">
    <property type="component" value="Unassembled WGS sequence"/>
</dbReference>
<sequence>MAQPTLASAVVLPDPPSPSQAIKRQHTASPPSSPKRQRISPPPSQPQPSPPHVHPDRARKTSVTDTAKTKDARSTPRPGSGRIDEKKRTQRLFGALLGTLRAPSSASAAATSARRAEIESRKRTELARKEAELASREAERAEVLRERRWKVQRRVDREGLRVRHAGLRAQAGFLRTVAEPGLYWRPWVLREEEVGRVEAQRREVEGVIEGEILEWEESGGGRYGEEDRDGRVGGHDEDGDGDERRGEREGQGEVLKKAEADPLNGEGPAREGAAQSIHQTGDDASATDPTPNPGDGVEPELERTTEPNPDAIEAADGDEDAGEHGDEVVVEAEEDTVIY</sequence>
<gene>
    <name evidence="1" type="ORF">M8818_005449</name>
</gene>
<reference evidence="1" key="1">
    <citation type="submission" date="2024-02" db="EMBL/GenBank/DDBJ databases">
        <title>Metagenome Assembled Genome of Zalaria obscura JY119.</title>
        <authorList>
            <person name="Vighnesh L."/>
            <person name="Jagadeeshwari U."/>
            <person name="Venkata Ramana C."/>
            <person name="Sasikala C."/>
        </authorList>
    </citation>
    <scope>NUCLEOTIDE SEQUENCE</scope>
    <source>
        <strain evidence="1">JY119</strain>
    </source>
</reference>
<name>A0ACC3S805_9PEZI</name>